<reference evidence="2 3" key="1">
    <citation type="submission" date="2022-10" db="EMBL/GenBank/DDBJ databases">
        <title>Defluviimonas sp. CAU 1641 isolated from mud.</title>
        <authorList>
            <person name="Kim W."/>
        </authorList>
    </citation>
    <scope>NUCLEOTIDE SEQUENCE [LARGE SCALE GENOMIC DNA]</scope>
    <source>
        <strain evidence="2 3">CAU 1641</strain>
    </source>
</reference>
<evidence type="ECO:0000256" key="1">
    <source>
        <dbReference type="ARBA" id="ARBA00022801"/>
    </source>
</evidence>
<accession>A0ABT3J524</accession>
<keyword evidence="1 2" id="KW-0378">Hydrolase</keyword>
<dbReference type="InterPro" id="IPR006439">
    <property type="entry name" value="HAD-SF_hydro_IA"/>
</dbReference>
<dbReference type="PANTHER" id="PTHR43316">
    <property type="entry name" value="HYDROLASE, HALOACID DELAHOGENASE-RELATED"/>
    <property type="match status" value="1"/>
</dbReference>
<dbReference type="Gene3D" id="1.10.150.750">
    <property type="match status" value="1"/>
</dbReference>
<evidence type="ECO:0000313" key="3">
    <source>
        <dbReference type="Proteomes" id="UP001207582"/>
    </source>
</evidence>
<dbReference type="PRINTS" id="PR00413">
    <property type="entry name" value="HADHALOGNASE"/>
</dbReference>
<dbReference type="GO" id="GO:0016787">
    <property type="term" value="F:hydrolase activity"/>
    <property type="evidence" value="ECO:0007669"/>
    <property type="project" value="UniProtKB-KW"/>
</dbReference>
<dbReference type="RefSeq" id="WP_264772436.1">
    <property type="nucleotide sequence ID" value="NZ_JAPDOG010000013.1"/>
</dbReference>
<evidence type="ECO:0000313" key="2">
    <source>
        <dbReference type="EMBL" id="MCW3782772.1"/>
    </source>
</evidence>
<proteinExistence type="predicted"/>
<keyword evidence="3" id="KW-1185">Reference proteome</keyword>
<gene>
    <name evidence="2" type="ORF">OM960_14375</name>
</gene>
<dbReference type="InterPro" id="IPR051540">
    <property type="entry name" value="S-2-haloacid_dehalogenase"/>
</dbReference>
<organism evidence="2 3">
    <name type="scientific">Defluviimonas salinarum</name>
    <dbReference type="NCBI Taxonomy" id="2992147"/>
    <lineage>
        <taxon>Bacteria</taxon>
        <taxon>Pseudomonadati</taxon>
        <taxon>Pseudomonadota</taxon>
        <taxon>Alphaproteobacteria</taxon>
        <taxon>Rhodobacterales</taxon>
        <taxon>Paracoccaceae</taxon>
        <taxon>Albidovulum</taxon>
    </lineage>
</organism>
<dbReference type="Gene3D" id="3.40.50.1000">
    <property type="entry name" value="HAD superfamily/HAD-like"/>
    <property type="match status" value="1"/>
</dbReference>
<dbReference type="NCBIfam" id="TIGR01493">
    <property type="entry name" value="HAD-SF-IA-v2"/>
    <property type="match status" value="1"/>
</dbReference>
<name>A0ABT3J524_9RHOB</name>
<sequence length="233" mass="25434">MQVRALLFDIGGTVFDWHTPIVTTLRRHREFAGLDHAGFARECRAAFLEEAGAAAEGVSGRRGSDEMLAGVMDALLARSGLLPDATVRRDLHHAWRRMPAWSGARDGLRALRLTYPVLPLTILSWPMAAGSSRVSGLEWDGFLCCEMIGSYKPDPSCYARAAEIVDCRPEEIAMVAAHPSDLRAASLCGYRTVYVLPQIEDPGEDYHADGLEDEFDLVASDFGDLATRLSPGA</sequence>
<dbReference type="Pfam" id="PF00702">
    <property type="entry name" value="Hydrolase"/>
    <property type="match status" value="1"/>
</dbReference>
<dbReference type="EMBL" id="JAPDOG010000013">
    <property type="protein sequence ID" value="MCW3782772.1"/>
    <property type="molecule type" value="Genomic_DNA"/>
</dbReference>
<comment type="caution">
    <text evidence="2">The sequence shown here is derived from an EMBL/GenBank/DDBJ whole genome shotgun (WGS) entry which is preliminary data.</text>
</comment>
<dbReference type="InterPro" id="IPR036412">
    <property type="entry name" value="HAD-like_sf"/>
</dbReference>
<dbReference type="Proteomes" id="UP001207582">
    <property type="component" value="Unassembled WGS sequence"/>
</dbReference>
<protein>
    <submittedName>
        <fullName evidence="2">HAD-IA family hydrolase</fullName>
    </submittedName>
</protein>
<dbReference type="SUPFAM" id="SSF56784">
    <property type="entry name" value="HAD-like"/>
    <property type="match status" value="1"/>
</dbReference>
<dbReference type="InterPro" id="IPR023214">
    <property type="entry name" value="HAD_sf"/>
</dbReference>
<dbReference type="PANTHER" id="PTHR43316:SF3">
    <property type="entry name" value="HALOACID DEHALOGENASE, TYPE II (AFU_ORTHOLOGUE AFUA_2G07750)-RELATED"/>
    <property type="match status" value="1"/>
</dbReference>